<keyword evidence="4" id="KW-1185">Reference proteome</keyword>
<evidence type="ECO:0000259" key="2">
    <source>
        <dbReference type="PROSITE" id="PS50200"/>
    </source>
</evidence>
<dbReference type="AlphaFoldDB" id="A0A7J7EF13"/>
<name>A0A7J7EF13_DICBM</name>
<organism evidence="3 4">
    <name type="scientific">Diceros bicornis minor</name>
    <name type="common">South-central black rhinoceros</name>
    <dbReference type="NCBI Taxonomy" id="77932"/>
    <lineage>
        <taxon>Eukaryota</taxon>
        <taxon>Metazoa</taxon>
        <taxon>Chordata</taxon>
        <taxon>Craniata</taxon>
        <taxon>Vertebrata</taxon>
        <taxon>Euteleostomi</taxon>
        <taxon>Mammalia</taxon>
        <taxon>Eutheria</taxon>
        <taxon>Laurasiatheria</taxon>
        <taxon>Perissodactyla</taxon>
        <taxon>Rhinocerotidae</taxon>
        <taxon>Diceros</taxon>
    </lineage>
</organism>
<dbReference type="Gene3D" id="3.10.20.90">
    <property type="entry name" value="Phosphatidylinositol 3-kinase Catalytic Subunit, Chain A, domain 1"/>
    <property type="match status" value="1"/>
</dbReference>
<dbReference type="Pfam" id="PF00788">
    <property type="entry name" value="RA"/>
    <property type="match status" value="1"/>
</dbReference>
<sequence>MWAETGAAPWTESASASAPVPILRKLSREKCSSPGESPGDPSSPASSRHPHCLQLPLSLDPPGPRPLALPLSGPRVPPPGQQGSEARVIRVSIDNDHGNVYRSILLTSQDKAPSVVQRALQKHNVAQPWARDYQLFQVLPGDRVRGCAGLSSSSPPLARAPDSRERQCLLCHESSRPRRLRAAAQGGGPAHTLSLPDLRWPAPPSGMQTPLAAWGLAPESFRSPVEPIVLHTR</sequence>
<dbReference type="SMART" id="SM00314">
    <property type="entry name" value="RA"/>
    <property type="match status" value="1"/>
</dbReference>
<reference evidence="3 4" key="1">
    <citation type="journal article" date="2020" name="Mol. Biol. Evol.">
        <title>Interspecific Gene Flow and the Evolution of Specialization in Black and White Rhinoceros.</title>
        <authorList>
            <person name="Moodley Y."/>
            <person name="Westbury M.V."/>
            <person name="Russo I.M."/>
            <person name="Gopalakrishnan S."/>
            <person name="Rakotoarivelo A."/>
            <person name="Olsen R.A."/>
            <person name="Prost S."/>
            <person name="Tunstall T."/>
            <person name="Ryder O.A."/>
            <person name="Dalen L."/>
            <person name="Bruford M.W."/>
        </authorList>
    </citation>
    <scope>NUCLEOTIDE SEQUENCE [LARGE SCALE GENOMIC DNA]</scope>
    <source>
        <strain evidence="3">SBR-YM</strain>
        <tissue evidence="3">Skin</tissue>
    </source>
</reference>
<protein>
    <recommendedName>
        <fullName evidence="2">Ras-associating domain-containing protein</fullName>
    </recommendedName>
</protein>
<accession>A0A7J7EF13</accession>
<dbReference type="InterPro" id="IPR000159">
    <property type="entry name" value="RA_dom"/>
</dbReference>
<dbReference type="GO" id="GO:0007165">
    <property type="term" value="P:signal transduction"/>
    <property type="evidence" value="ECO:0007669"/>
    <property type="project" value="InterPro"/>
</dbReference>
<evidence type="ECO:0000256" key="1">
    <source>
        <dbReference type="SAM" id="MobiDB-lite"/>
    </source>
</evidence>
<dbReference type="Proteomes" id="UP000551758">
    <property type="component" value="Unassembled WGS sequence"/>
</dbReference>
<evidence type="ECO:0000313" key="3">
    <source>
        <dbReference type="EMBL" id="KAF5914382.1"/>
    </source>
</evidence>
<dbReference type="PROSITE" id="PS50200">
    <property type="entry name" value="RA"/>
    <property type="match status" value="1"/>
</dbReference>
<dbReference type="SUPFAM" id="SSF54236">
    <property type="entry name" value="Ubiquitin-like"/>
    <property type="match status" value="1"/>
</dbReference>
<dbReference type="InterPro" id="IPR029071">
    <property type="entry name" value="Ubiquitin-like_domsf"/>
</dbReference>
<gene>
    <name evidence="3" type="ORF">HPG69_000493</name>
</gene>
<proteinExistence type="predicted"/>
<comment type="caution">
    <text evidence="3">The sequence shown here is derived from an EMBL/GenBank/DDBJ whole genome shotgun (WGS) entry which is preliminary data.</text>
</comment>
<feature type="domain" description="Ras-associating" evidence="2">
    <location>
        <begin position="85"/>
        <end position="145"/>
    </location>
</feature>
<feature type="compositionally biased region" description="Low complexity" evidence="1">
    <location>
        <begin position="32"/>
        <end position="47"/>
    </location>
</feature>
<feature type="region of interest" description="Disordered" evidence="1">
    <location>
        <begin position="1"/>
        <end position="84"/>
    </location>
</feature>
<dbReference type="EMBL" id="JACDTQ010003306">
    <property type="protein sequence ID" value="KAF5914382.1"/>
    <property type="molecule type" value="Genomic_DNA"/>
</dbReference>
<evidence type="ECO:0000313" key="4">
    <source>
        <dbReference type="Proteomes" id="UP000551758"/>
    </source>
</evidence>